<evidence type="ECO:0000313" key="3">
    <source>
        <dbReference type="Proteomes" id="UP000824120"/>
    </source>
</evidence>
<name>A0A9J5ZPE1_SOLCO</name>
<feature type="compositionally biased region" description="Polar residues" evidence="1">
    <location>
        <begin position="64"/>
        <end position="75"/>
    </location>
</feature>
<evidence type="ECO:0000313" key="2">
    <source>
        <dbReference type="EMBL" id="KAG5613946.1"/>
    </source>
</evidence>
<dbReference type="EMBL" id="JACXVP010000003">
    <property type="protein sequence ID" value="KAG5613946.1"/>
    <property type="molecule type" value="Genomic_DNA"/>
</dbReference>
<reference evidence="2 3" key="1">
    <citation type="submission" date="2020-09" db="EMBL/GenBank/DDBJ databases">
        <title>De no assembly of potato wild relative species, Solanum commersonii.</title>
        <authorList>
            <person name="Cho K."/>
        </authorList>
    </citation>
    <scope>NUCLEOTIDE SEQUENCE [LARGE SCALE GENOMIC DNA]</scope>
    <source>
        <strain evidence="2">LZ3.2</strain>
        <tissue evidence="2">Leaf</tissue>
    </source>
</reference>
<feature type="compositionally biased region" description="Basic and acidic residues" evidence="1">
    <location>
        <begin position="94"/>
        <end position="103"/>
    </location>
</feature>
<comment type="caution">
    <text evidence="2">The sequence shown here is derived from an EMBL/GenBank/DDBJ whole genome shotgun (WGS) entry which is preliminary data.</text>
</comment>
<feature type="region of interest" description="Disordered" evidence="1">
    <location>
        <begin position="64"/>
        <end position="103"/>
    </location>
</feature>
<evidence type="ECO:0000256" key="1">
    <source>
        <dbReference type="SAM" id="MobiDB-lite"/>
    </source>
</evidence>
<accession>A0A9J5ZPE1</accession>
<gene>
    <name evidence="2" type="ORF">H5410_013770</name>
</gene>
<sequence length="103" mass="11394">MDKMGSSALMSPLTPMELDYEGQSGYSCPTRGRVSPFKVIALLGRIGTFTGTINVPDIIKWSPNANGKLQQSLQDRPSKDDRRRKTTKGNKGLPRHEARCSPF</sequence>
<protein>
    <submittedName>
        <fullName evidence="2">Uncharacterized protein</fullName>
    </submittedName>
</protein>
<organism evidence="2 3">
    <name type="scientific">Solanum commersonii</name>
    <name type="common">Commerson's wild potato</name>
    <name type="synonym">Commerson's nightshade</name>
    <dbReference type="NCBI Taxonomy" id="4109"/>
    <lineage>
        <taxon>Eukaryota</taxon>
        <taxon>Viridiplantae</taxon>
        <taxon>Streptophyta</taxon>
        <taxon>Embryophyta</taxon>
        <taxon>Tracheophyta</taxon>
        <taxon>Spermatophyta</taxon>
        <taxon>Magnoliopsida</taxon>
        <taxon>eudicotyledons</taxon>
        <taxon>Gunneridae</taxon>
        <taxon>Pentapetalae</taxon>
        <taxon>asterids</taxon>
        <taxon>lamiids</taxon>
        <taxon>Solanales</taxon>
        <taxon>Solanaceae</taxon>
        <taxon>Solanoideae</taxon>
        <taxon>Solaneae</taxon>
        <taxon>Solanum</taxon>
    </lineage>
</organism>
<dbReference type="Proteomes" id="UP000824120">
    <property type="component" value="Chromosome 3"/>
</dbReference>
<dbReference type="AlphaFoldDB" id="A0A9J5ZPE1"/>
<proteinExistence type="predicted"/>
<keyword evidence="3" id="KW-1185">Reference proteome</keyword>